<name>A0A935W2U1_9PROT</name>
<comment type="caution">
    <text evidence="6">The sequence shown here is derived from an EMBL/GenBank/DDBJ whole genome shotgun (WGS) entry which is preliminary data.</text>
</comment>
<dbReference type="GO" id="GO:0051536">
    <property type="term" value="F:iron-sulfur cluster binding"/>
    <property type="evidence" value="ECO:0007669"/>
    <property type="project" value="UniProtKB-KW"/>
</dbReference>
<reference evidence="6 7" key="1">
    <citation type="submission" date="2020-10" db="EMBL/GenBank/DDBJ databases">
        <title>Connecting structure to function with the recovery of over 1000 high-quality activated sludge metagenome-assembled genomes encoding full-length rRNA genes using long-read sequencing.</title>
        <authorList>
            <person name="Singleton C.M."/>
            <person name="Petriglieri F."/>
            <person name="Kristensen J.M."/>
            <person name="Kirkegaard R.H."/>
            <person name="Michaelsen T.Y."/>
            <person name="Andersen M.H."/>
            <person name="Karst S.M."/>
            <person name="Dueholm M.S."/>
            <person name="Nielsen P.H."/>
            <person name="Albertsen M."/>
        </authorList>
    </citation>
    <scope>NUCLEOTIDE SEQUENCE [LARGE SCALE GENOMIC DNA]</scope>
    <source>
        <strain evidence="6">Fred_18-Q3-R57-64_BAT3C.720</strain>
    </source>
</reference>
<dbReference type="InterPro" id="IPR007197">
    <property type="entry name" value="rSAM"/>
</dbReference>
<dbReference type="EMBL" id="JADJOT010000006">
    <property type="protein sequence ID" value="MBK7953666.1"/>
    <property type="molecule type" value="Genomic_DNA"/>
</dbReference>
<dbReference type="GO" id="GO:0003824">
    <property type="term" value="F:catalytic activity"/>
    <property type="evidence" value="ECO:0007669"/>
    <property type="project" value="InterPro"/>
</dbReference>
<feature type="compositionally biased region" description="Basic and acidic residues" evidence="4">
    <location>
        <begin position="17"/>
        <end position="29"/>
    </location>
</feature>
<dbReference type="InterPro" id="IPR058240">
    <property type="entry name" value="rSAM_sf"/>
</dbReference>
<dbReference type="Proteomes" id="UP000706151">
    <property type="component" value="Unassembled WGS sequence"/>
</dbReference>
<sequence>MNARRRPARGRGATDNPEGRFETRSREAFADDWSEPDAEPRQLPTVVVQQQAHSIISRNDSPDVPFVQSINPYQGCEHGCVYCYARPSHAYLNLSPGIDFETRIFAKANAADRLRDELAARGYRCSPIALGANTDPYQPAEREQRITRSVLEVLADCGHPFTITTKGALVERDLDLIAPAAARGLARVFVSVPQLDHQLARRLEPRASAPARRIETIRRLVAAGVPTGVLVAPVIPFLNDSQIEAVLAAARVAGATMAAFIVLRLPHEVRGLFDAWLQEHYPLKRERVLRAIREMRGGRDNDPRFASRMTGSGPLAELIARRFELASRRLGFGDEHTELRTDLFRPPRPGRQLELF</sequence>
<dbReference type="InterPro" id="IPR040086">
    <property type="entry name" value="MJ0683-like"/>
</dbReference>
<dbReference type="SFLD" id="SFLDG01084">
    <property type="entry name" value="Uncharacterised_Radical_SAM_Su"/>
    <property type="match status" value="1"/>
</dbReference>
<evidence type="ECO:0000256" key="3">
    <source>
        <dbReference type="ARBA" id="ARBA00023014"/>
    </source>
</evidence>
<dbReference type="NCBIfam" id="NF033668">
    <property type="entry name" value="rSAM_PA0069"/>
    <property type="match status" value="1"/>
</dbReference>
<evidence type="ECO:0000259" key="5">
    <source>
        <dbReference type="PROSITE" id="PS51918"/>
    </source>
</evidence>
<dbReference type="InterPro" id="IPR006638">
    <property type="entry name" value="Elp3/MiaA/NifB-like_rSAM"/>
</dbReference>
<dbReference type="GO" id="GO:0046872">
    <property type="term" value="F:metal ion binding"/>
    <property type="evidence" value="ECO:0007669"/>
    <property type="project" value="UniProtKB-KW"/>
</dbReference>
<gene>
    <name evidence="6" type="ORF">IPK02_06685</name>
</gene>
<feature type="domain" description="Radical SAM core" evidence="5">
    <location>
        <begin position="59"/>
        <end position="299"/>
    </location>
</feature>
<dbReference type="PROSITE" id="PS51918">
    <property type="entry name" value="RADICAL_SAM"/>
    <property type="match status" value="1"/>
</dbReference>
<dbReference type="SFLD" id="SFLDS00029">
    <property type="entry name" value="Radical_SAM"/>
    <property type="match status" value="1"/>
</dbReference>
<organism evidence="6 7">
    <name type="scientific">Candidatus Accumulibacter affinis</name>
    <dbReference type="NCBI Taxonomy" id="2954384"/>
    <lineage>
        <taxon>Bacteria</taxon>
        <taxon>Pseudomonadati</taxon>
        <taxon>Pseudomonadota</taxon>
        <taxon>Betaproteobacteria</taxon>
        <taxon>Candidatus Accumulibacter</taxon>
    </lineage>
</organism>
<keyword evidence="2" id="KW-0408">Iron</keyword>
<dbReference type="AlphaFoldDB" id="A0A935W2U1"/>
<keyword evidence="1" id="KW-0479">Metal-binding</keyword>
<dbReference type="Gene3D" id="3.80.30.30">
    <property type="match status" value="1"/>
</dbReference>
<dbReference type="SMART" id="SM00729">
    <property type="entry name" value="Elp3"/>
    <property type="match status" value="1"/>
</dbReference>
<protein>
    <submittedName>
        <fullName evidence="6">PA0069 family radical SAM protein</fullName>
    </submittedName>
</protein>
<evidence type="ECO:0000256" key="4">
    <source>
        <dbReference type="SAM" id="MobiDB-lite"/>
    </source>
</evidence>
<dbReference type="SUPFAM" id="SSF102114">
    <property type="entry name" value="Radical SAM enzymes"/>
    <property type="match status" value="1"/>
</dbReference>
<feature type="region of interest" description="Disordered" evidence="4">
    <location>
        <begin position="1"/>
        <end position="41"/>
    </location>
</feature>
<evidence type="ECO:0000313" key="7">
    <source>
        <dbReference type="Proteomes" id="UP000706151"/>
    </source>
</evidence>
<accession>A0A935W2U1</accession>
<dbReference type="Pfam" id="PF04055">
    <property type="entry name" value="Radical_SAM"/>
    <property type="match status" value="1"/>
</dbReference>
<dbReference type="PANTHER" id="PTHR43432">
    <property type="entry name" value="SLR0285 PROTEIN"/>
    <property type="match status" value="1"/>
</dbReference>
<keyword evidence="3" id="KW-0411">Iron-sulfur</keyword>
<evidence type="ECO:0000256" key="2">
    <source>
        <dbReference type="ARBA" id="ARBA00023004"/>
    </source>
</evidence>
<proteinExistence type="predicted"/>
<evidence type="ECO:0000256" key="1">
    <source>
        <dbReference type="ARBA" id="ARBA00022723"/>
    </source>
</evidence>
<dbReference type="CDD" id="cd01335">
    <property type="entry name" value="Radical_SAM"/>
    <property type="match status" value="1"/>
</dbReference>
<dbReference type="PANTHER" id="PTHR43432:SF3">
    <property type="entry name" value="SLR0285 PROTEIN"/>
    <property type="match status" value="1"/>
</dbReference>
<evidence type="ECO:0000313" key="6">
    <source>
        <dbReference type="EMBL" id="MBK7953666.1"/>
    </source>
</evidence>